<dbReference type="OrthoDB" id="10000533at2759"/>
<dbReference type="PANTHER" id="PTHR47706:SF4">
    <property type="entry name" value="NMRA-LIKE DOMAIN-CONTAINING PROTEIN"/>
    <property type="match status" value="1"/>
</dbReference>
<dbReference type="Proteomes" id="UP000800035">
    <property type="component" value="Unassembled WGS sequence"/>
</dbReference>
<proteinExistence type="inferred from homology"/>
<dbReference type="GO" id="GO:0016491">
    <property type="term" value="F:oxidoreductase activity"/>
    <property type="evidence" value="ECO:0007669"/>
    <property type="project" value="UniProtKB-KW"/>
</dbReference>
<dbReference type="SUPFAM" id="SSF51735">
    <property type="entry name" value="NAD(P)-binding Rossmann-fold domains"/>
    <property type="match status" value="1"/>
</dbReference>
<protein>
    <submittedName>
        <fullName evidence="5">NmrA-like family protein-like protein</fullName>
    </submittedName>
</protein>
<dbReference type="Gene3D" id="3.40.50.720">
    <property type="entry name" value="NAD(P)-binding Rossmann-like Domain"/>
    <property type="match status" value="1"/>
</dbReference>
<dbReference type="EMBL" id="ML976983">
    <property type="protein sequence ID" value="KAF1960038.1"/>
    <property type="molecule type" value="Genomic_DNA"/>
</dbReference>
<evidence type="ECO:0000313" key="5">
    <source>
        <dbReference type="EMBL" id="KAF1960038.1"/>
    </source>
</evidence>
<evidence type="ECO:0000259" key="4">
    <source>
        <dbReference type="Pfam" id="PF05368"/>
    </source>
</evidence>
<dbReference type="InterPro" id="IPR036291">
    <property type="entry name" value="NAD(P)-bd_dom_sf"/>
</dbReference>
<evidence type="ECO:0000313" key="6">
    <source>
        <dbReference type="Proteomes" id="UP000800035"/>
    </source>
</evidence>
<name>A0A6A5U5T1_9PLEO</name>
<dbReference type="InterPro" id="IPR008030">
    <property type="entry name" value="NmrA-like"/>
</dbReference>
<comment type="similarity">
    <text evidence="1">Belongs to the NmrA-type oxidoreductase family. Isoflavone reductase subfamily.</text>
</comment>
<dbReference type="Gene3D" id="3.90.25.10">
    <property type="entry name" value="UDP-galactose 4-epimerase, domain 1"/>
    <property type="match status" value="1"/>
</dbReference>
<organism evidence="5 6">
    <name type="scientific">Byssothecium circinans</name>
    <dbReference type="NCBI Taxonomy" id="147558"/>
    <lineage>
        <taxon>Eukaryota</taxon>
        <taxon>Fungi</taxon>
        <taxon>Dikarya</taxon>
        <taxon>Ascomycota</taxon>
        <taxon>Pezizomycotina</taxon>
        <taxon>Dothideomycetes</taxon>
        <taxon>Pleosporomycetidae</taxon>
        <taxon>Pleosporales</taxon>
        <taxon>Massarineae</taxon>
        <taxon>Massarinaceae</taxon>
        <taxon>Byssothecium</taxon>
    </lineage>
</organism>
<reference evidence="5" key="1">
    <citation type="journal article" date="2020" name="Stud. Mycol.">
        <title>101 Dothideomycetes genomes: a test case for predicting lifestyles and emergence of pathogens.</title>
        <authorList>
            <person name="Haridas S."/>
            <person name="Albert R."/>
            <person name="Binder M."/>
            <person name="Bloem J."/>
            <person name="Labutti K."/>
            <person name="Salamov A."/>
            <person name="Andreopoulos B."/>
            <person name="Baker S."/>
            <person name="Barry K."/>
            <person name="Bills G."/>
            <person name="Bluhm B."/>
            <person name="Cannon C."/>
            <person name="Castanera R."/>
            <person name="Culley D."/>
            <person name="Daum C."/>
            <person name="Ezra D."/>
            <person name="Gonzalez J."/>
            <person name="Henrissat B."/>
            <person name="Kuo A."/>
            <person name="Liang C."/>
            <person name="Lipzen A."/>
            <person name="Lutzoni F."/>
            <person name="Magnuson J."/>
            <person name="Mondo S."/>
            <person name="Nolan M."/>
            <person name="Ohm R."/>
            <person name="Pangilinan J."/>
            <person name="Park H.-J."/>
            <person name="Ramirez L."/>
            <person name="Alfaro M."/>
            <person name="Sun H."/>
            <person name="Tritt A."/>
            <person name="Yoshinaga Y."/>
            <person name="Zwiers L.-H."/>
            <person name="Turgeon B."/>
            <person name="Goodwin S."/>
            <person name="Spatafora J."/>
            <person name="Crous P."/>
            <person name="Grigoriev I."/>
        </authorList>
    </citation>
    <scope>NUCLEOTIDE SEQUENCE</scope>
    <source>
        <strain evidence="5">CBS 675.92</strain>
    </source>
</reference>
<dbReference type="AlphaFoldDB" id="A0A6A5U5T1"/>
<sequence>MVKIAAAGGTGNVATEVLRVSAASGKHDITIFTRSKPSTNPLNLPYKIVDYQDRAALTEALKGFDVCLSFLVVHLDKDNVAHKNLTHASIAAGVKRFAPSEWAVKNGNGANTVYANKDIMATYLSTLPETQSGKLEYCHFQPSIFMDYFAHPNPLTPGLLTWPFFADFENRRALVVDSGDDPLVVTALSDISNVFALALEDTRPWPAVGGMRGARTTMNEVLALGKKIRGGEWHVDYVKSADTEKGVLTSDFVPELPHPAFPVDQRKAMSTAIACSLLTAISTGGWDVSDEWNQRFPEYKFIGLEEYLRKAWEGKP</sequence>
<evidence type="ECO:0000256" key="1">
    <source>
        <dbReference type="ARBA" id="ARBA00005725"/>
    </source>
</evidence>
<dbReference type="InterPro" id="IPR051609">
    <property type="entry name" value="NmrA/Isoflavone_reductase-like"/>
</dbReference>
<keyword evidence="6" id="KW-1185">Reference proteome</keyword>
<keyword evidence="3" id="KW-0560">Oxidoreductase</keyword>
<dbReference type="PANTHER" id="PTHR47706">
    <property type="entry name" value="NMRA-LIKE FAMILY PROTEIN"/>
    <property type="match status" value="1"/>
</dbReference>
<keyword evidence="2" id="KW-0521">NADP</keyword>
<accession>A0A6A5U5T1</accession>
<gene>
    <name evidence="5" type="ORF">CC80DRAFT_284059</name>
</gene>
<dbReference type="Pfam" id="PF05368">
    <property type="entry name" value="NmrA"/>
    <property type="match status" value="1"/>
</dbReference>
<evidence type="ECO:0000256" key="3">
    <source>
        <dbReference type="ARBA" id="ARBA00023002"/>
    </source>
</evidence>
<evidence type="ECO:0000256" key="2">
    <source>
        <dbReference type="ARBA" id="ARBA00022857"/>
    </source>
</evidence>
<feature type="domain" description="NmrA-like" evidence="4">
    <location>
        <begin position="3"/>
        <end position="241"/>
    </location>
</feature>